<dbReference type="AlphaFoldDB" id="A0A151MY81"/>
<accession>A0A151MY81</accession>
<gene>
    <name evidence="1" type="ORF">Y1Q_0018054</name>
</gene>
<sequence>MAGEIGGGYSGSRHLLDSLPETVGQTPLATRTKAACDWMFKAWRSQTGALAGNLRENPGTKEQLNMQPAAMTPPNMLDQNLQALTQILDVQQPMLECQQDWLWHGLTAFKMPKMTGDDDPEVYIEAFECHVIMTVLDKRYWASQLRALVVGKAQAAYRELPQNEARDYEVVKAAILYRLEINLKHYRRLFRAKKGTEEK</sequence>
<name>A0A151MY81_ALLMI</name>
<dbReference type="PANTHER" id="PTHR46888:SF1">
    <property type="entry name" value="RIBONUCLEASE H"/>
    <property type="match status" value="1"/>
</dbReference>
<organism evidence="1 2">
    <name type="scientific">Alligator mississippiensis</name>
    <name type="common">American alligator</name>
    <dbReference type="NCBI Taxonomy" id="8496"/>
    <lineage>
        <taxon>Eukaryota</taxon>
        <taxon>Metazoa</taxon>
        <taxon>Chordata</taxon>
        <taxon>Craniata</taxon>
        <taxon>Vertebrata</taxon>
        <taxon>Euteleostomi</taxon>
        <taxon>Archelosauria</taxon>
        <taxon>Archosauria</taxon>
        <taxon>Crocodylia</taxon>
        <taxon>Alligatoridae</taxon>
        <taxon>Alligatorinae</taxon>
        <taxon>Alligator</taxon>
    </lineage>
</organism>
<keyword evidence="2" id="KW-1185">Reference proteome</keyword>
<evidence type="ECO:0000313" key="2">
    <source>
        <dbReference type="Proteomes" id="UP000050525"/>
    </source>
</evidence>
<protein>
    <submittedName>
        <fullName evidence="1">Uncharacterized protein</fullName>
    </submittedName>
</protein>
<comment type="caution">
    <text evidence="1">The sequence shown here is derived from an EMBL/GenBank/DDBJ whole genome shotgun (WGS) entry which is preliminary data.</text>
</comment>
<evidence type="ECO:0000313" key="1">
    <source>
        <dbReference type="EMBL" id="KYO29452.1"/>
    </source>
</evidence>
<dbReference type="PANTHER" id="PTHR46888">
    <property type="entry name" value="ZINC KNUCKLE DOMAINCONTAINING PROTEIN-RELATED"/>
    <property type="match status" value="1"/>
</dbReference>
<reference evidence="1 2" key="1">
    <citation type="journal article" date="2012" name="Genome Biol.">
        <title>Sequencing three crocodilian genomes to illuminate the evolution of archosaurs and amniotes.</title>
        <authorList>
            <person name="St John J.A."/>
            <person name="Braun E.L."/>
            <person name="Isberg S.R."/>
            <person name="Miles L.G."/>
            <person name="Chong A.Y."/>
            <person name="Gongora J."/>
            <person name="Dalzell P."/>
            <person name="Moran C."/>
            <person name="Bed'hom B."/>
            <person name="Abzhanov A."/>
            <person name="Burgess S.C."/>
            <person name="Cooksey A.M."/>
            <person name="Castoe T.A."/>
            <person name="Crawford N.G."/>
            <person name="Densmore L.D."/>
            <person name="Drew J.C."/>
            <person name="Edwards S.V."/>
            <person name="Faircloth B.C."/>
            <person name="Fujita M.K."/>
            <person name="Greenwold M.J."/>
            <person name="Hoffmann F.G."/>
            <person name="Howard J.M."/>
            <person name="Iguchi T."/>
            <person name="Janes D.E."/>
            <person name="Khan S.Y."/>
            <person name="Kohno S."/>
            <person name="de Koning A.J."/>
            <person name="Lance S.L."/>
            <person name="McCarthy F.M."/>
            <person name="McCormack J.E."/>
            <person name="Merchant M.E."/>
            <person name="Peterson D.G."/>
            <person name="Pollock D.D."/>
            <person name="Pourmand N."/>
            <person name="Raney B.J."/>
            <person name="Roessler K.A."/>
            <person name="Sanford J.R."/>
            <person name="Sawyer R.H."/>
            <person name="Schmidt C.J."/>
            <person name="Triplett E.W."/>
            <person name="Tuberville T.D."/>
            <person name="Venegas-Anaya M."/>
            <person name="Howard J.T."/>
            <person name="Jarvis E.D."/>
            <person name="Guillette L.J.Jr."/>
            <person name="Glenn T.C."/>
            <person name="Green R.E."/>
            <person name="Ray D.A."/>
        </authorList>
    </citation>
    <scope>NUCLEOTIDE SEQUENCE [LARGE SCALE GENOMIC DNA]</scope>
    <source>
        <strain evidence="1">KSC_2009_1</strain>
    </source>
</reference>
<dbReference type="EMBL" id="AKHW03004704">
    <property type="protein sequence ID" value="KYO29452.1"/>
    <property type="molecule type" value="Genomic_DNA"/>
</dbReference>
<proteinExistence type="predicted"/>
<dbReference type="Proteomes" id="UP000050525">
    <property type="component" value="Unassembled WGS sequence"/>
</dbReference>